<evidence type="ECO:0000313" key="10">
    <source>
        <dbReference type="Proteomes" id="UP000250140"/>
    </source>
</evidence>
<dbReference type="PANTHER" id="PTHR42973:SF54">
    <property type="entry name" value="FAD-BINDING PCMH-TYPE DOMAIN-CONTAINING PROTEIN"/>
    <property type="match status" value="1"/>
</dbReference>
<evidence type="ECO:0000259" key="8">
    <source>
        <dbReference type="PROSITE" id="PS51782"/>
    </source>
</evidence>
<dbReference type="InterPro" id="IPR050416">
    <property type="entry name" value="FAD-linked_Oxidoreductase"/>
</dbReference>
<reference evidence="9 10" key="1">
    <citation type="journal article" date="2016" name="Nat. Commun.">
        <title>Ectomycorrhizal ecology is imprinted in the genome of the dominant symbiotic fungus Cenococcum geophilum.</title>
        <authorList>
            <consortium name="DOE Joint Genome Institute"/>
            <person name="Peter M."/>
            <person name="Kohler A."/>
            <person name="Ohm R.A."/>
            <person name="Kuo A."/>
            <person name="Krutzmann J."/>
            <person name="Morin E."/>
            <person name="Arend M."/>
            <person name="Barry K.W."/>
            <person name="Binder M."/>
            <person name="Choi C."/>
            <person name="Clum A."/>
            <person name="Copeland A."/>
            <person name="Grisel N."/>
            <person name="Haridas S."/>
            <person name="Kipfer T."/>
            <person name="LaButti K."/>
            <person name="Lindquist E."/>
            <person name="Lipzen A."/>
            <person name="Maire R."/>
            <person name="Meier B."/>
            <person name="Mihaltcheva S."/>
            <person name="Molinier V."/>
            <person name="Murat C."/>
            <person name="Poggeler S."/>
            <person name="Quandt C.A."/>
            <person name="Sperisen C."/>
            <person name="Tritt A."/>
            <person name="Tisserant E."/>
            <person name="Crous P.W."/>
            <person name="Henrissat B."/>
            <person name="Nehls U."/>
            <person name="Egli S."/>
            <person name="Spatafora J.W."/>
            <person name="Grigoriev I.V."/>
            <person name="Martin F.M."/>
        </authorList>
    </citation>
    <scope>NUCLEOTIDE SEQUENCE [LARGE SCALE GENOMIC DNA]</scope>
    <source>
        <strain evidence="9 10">CBS 207.34</strain>
    </source>
</reference>
<dbReference type="PROSITE" id="PS51782">
    <property type="entry name" value="LYSM"/>
    <property type="match status" value="1"/>
</dbReference>
<dbReference type="PROSITE" id="PS51387">
    <property type="entry name" value="FAD_PCMH"/>
    <property type="match status" value="1"/>
</dbReference>
<keyword evidence="3" id="KW-0274">FAD</keyword>
<feature type="transmembrane region" description="Helical" evidence="5">
    <location>
        <begin position="578"/>
        <end position="600"/>
    </location>
</feature>
<dbReference type="AlphaFoldDB" id="A0A8E2EP35"/>
<dbReference type="PANTHER" id="PTHR42973">
    <property type="entry name" value="BINDING OXIDOREDUCTASE, PUTATIVE (AFU_ORTHOLOGUE AFUA_1G17690)-RELATED"/>
    <property type="match status" value="1"/>
</dbReference>
<gene>
    <name evidence="9" type="ORF">AOQ84DRAFT_393222</name>
</gene>
<dbReference type="Proteomes" id="UP000250140">
    <property type="component" value="Unassembled WGS sequence"/>
</dbReference>
<dbReference type="EMBL" id="KV751011">
    <property type="protein sequence ID" value="OCL02051.1"/>
    <property type="molecule type" value="Genomic_DNA"/>
</dbReference>
<dbReference type="Pfam" id="PF01476">
    <property type="entry name" value="LysM"/>
    <property type="match status" value="1"/>
</dbReference>
<dbReference type="InterPro" id="IPR036318">
    <property type="entry name" value="FAD-bd_PCMH-like_sf"/>
</dbReference>
<comment type="similarity">
    <text evidence="1">Belongs to the oxygen-dependent FAD-linked oxidoreductase family.</text>
</comment>
<dbReference type="SMART" id="SM00257">
    <property type="entry name" value="LysM"/>
    <property type="match status" value="1"/>
</dbReference>
<dbReference type="InterPro" id="IPR016166">
    <property type="entry name" value="FAD-bd_PCMH"/>
</dbReference>
<dbReference type="GO" id="GO:0016491">
    <property type="term" value="F:oxidoreductase activity"/>
    <property type="evidence" value="ECO:0007669"/>
    <property type="project" value="UniProtKB-KW"/>
</dbReference>
<feature type="signal peptide" evidence="6">
    <location>
        <begin position="1"/>
        <end position="16"/>
    </location>
</feature>
<feature type="chain" id="PRO_5034455580" evidence="6">
    <location>
        <begin position="17"/>
        <end position="668"/>
    </location>
</feature>
<dbReference type="Gene3D" id="3.10.350.10">
    <property type="entry name" value="LysM domain"/>
    <property type="match status" value="1"/>
</dbReference>
<proteinExistence type="inferred from homology"/>
<dbReference type="InterPro" id="IPR016169">
    <property type="entry name" value="FAD-bd_PCMH_sub2"/>
</dbReference>
<protein>
    <submittedName>
        <fullName evidence="9">Carbohydrate-binding module family 50 protein</fullName>
    </submittedName>
</protein>
<evidence type="ECO:0000256" key="5">
    <source>
        <dbReference type="SAM" id="Phobius"/>
    </source>
</evidence>
<keyword evidence="4" id="KW-0560">Oxidoreductase</keyword>
<sequence>MYFLFTFVSASFIVTATSVSNAHQTSSAKACQHFRSIYPNSIYLPNETLYTEANDAYFTSSAWLGPACVFAPACAEDMSRAVRTLTYLNTHFAIRGGGHMPISNAANINSSGVLLSTSSLSQLDLSDDQTSVAVGSGNRWANVYKYLEPFGLSVVGGRMGVVGVPGLLLGGGLSFFGNQYGWAADNVIKFECVLANGNIVEATRTNEHSDLFWALKGGGNSFCLVTKFHLRTLPVRAVYVGEADYGNSVKSIFLDAVFAFAVNGSADFKAAIVPIARWRPSQGDPTYNSWLFYNGNKSSPAALQNFTAPNIAPLSNTFSYRSMYAWTQETDPPTSQIHGFRQRFYVNSITASLEAISIIHDIYFTAAQAQLSNVTDFFTGVAFMPMCKSYFLAGNERGGDPMSVDPSQAPYIWIEQSFSWSNPADDSKIEDFITTINDEINANLESLASPGNWQYFLPALAGGEQGHLLGSTRNWTSAVSASGTCYEDTHPTGSYLSAKLYNMSRFSRQDSDEERLPEGMRRVGYDADTQRYQYRDEDGSFWEGPEGARYGMLQRAGTPRRPLSADEEHTLKKGNREAWGYMFPFLLLAVVFLLLLFRFLDYGSGSAQPLNCPEHSHTYTVKSGDTCWAIATDHGVELTQLTDLNPGLNCNKLMIGNDICVPARNKAE</sequence>
<dbReference type="SUPFAM" id="SSF54106">
    <property type="entry name" value="LysM domain"/>
    <property type="match status" value="1"/>
</dbReference>
<keyword evidence="5" id="KW-1133">Transmembrane helix</keyword>
<evidence type="ECO:0000256" key="3">
    <source>
        <dbReference type="ARBA" id="ARBA00022827"/>
    </source>
</evidence>
<dbReference type="SUPFAM" id="SSF56176">
    <property type="entry name" value="FAD-binding/transporter-associated domain-like"/>
    <property type="match status" value="1"/>
</dbReference>
<evidence type="ECO:0000256" key="6">
    <source>
        <dbReference type="SAM" id="SignalP"/>
    </source>
</evidence>
<accession>A0A8E2EP35</accession>
<dbReference type="InterPro" id="IPR036779">
    <property type="entry name" value="LysM_dom_sf"/>
</dbReference>
<dbReference type="CDD" id="cd00118">
    <property type="entry name" value="LysM"/>
    <property type="match status" value="1"/>
</dbReference>
<name>A0A8E2EP35_9PEZI</name>
<keyword evidence="2" id="KW-0285">Flavoprotein</keyword>
<dbReference type="InterPro" id="IPR018392">
    <property type="entry name" value="LysM"/>
</dbReference>
<feature type="domain" description="FAD-binding PCMH-type" evidence="7">
    <location>
        <begin position="62"/>
        <end position="235"/>
    </location>
</feature>
<organism evidence="9 10">
    <name type="scientific">Glonium stellatum</name>
    <dbReference type="NCBI Taxonomy" id="574774"/>
    <lineage>
        <taxon>Eukaryota</taxon>
        <taxon>Fungi</taxon>
        <taxon>Dikarya</taxon>
        <taxon>Ascomycota</taxon>
        <taxon>Pezizomycotina</taxon>
        <taxon>Dothideomycetes</taxon>
        <taxon>Pleosporomycetidae</taxon>
        <taxon>Gloniales</taxon>
        <taxon>Gloniaceae</taxon>
        <taxon>Glonium</taxon>
    </lineage>
</organism>
<dbReference type="GO" id="GO:0071949">
    <property type="term" value="F:FAD binding"/>
    <property type="evidence" value="ECO:0007669"/>
    <property type="project" value="InterPro"/>
</dbReference>
<feature type="domain" description="LysM" evidence="8">
    <location>
        <begin position="617"/>
        <end position="661"/>
    </location>
</feature>
<evidence type="ECO:0000256" key="2">
    <source>
        <dbReference type="ARBA" id="ARBA00022630"/>
    </source>
</evidence>
<dbReference type="OrthoDB" id="2151789at2759"/>
<evidence type="ECO:0000259" key="7">
    <source>
        <dbReference type="PROSITE" id="PS51387"/>
    </source>
</evidence>
<dbReference type="Pfam" id="PF01565">
    <property type="entry name" value="FAD_binding_4"/>
    <property type="match status" value="1"/>
</dbReference>
<dbReference type="Gene3D" id="3.30.465.10">
    <property type="match status" value="1"/>
</dbReference>
<keyword evidence="5" id="KW-0472">Membrane</keyword>
<keyword evidence="5" id="KW-0812">Transmembrane</keyword>
<keyword evidence="10" id="KW-1185">Reference proteome</keyword>
<evidence type="ECO:0000313" key="9">
    <source>
        <dbReference type="EMBL" id="OCL02051.1"/>
    </source>
</evidence>
<evidence type="ECO:0000256" key="4">
    <source>
        <dbReference type="ARBA" id="ARBA00023002"/>
    </source>
</evidence>
<evidence type="ECO:0000256" key="1">
    <source>
        <dbReference type="ARBA" id="ARBA00005466"/>
    </source>
</evidence>
<dbReference type="InterPro" id="IPR006094">
    <property type="entry name" value="Oxid_FAD_bind_N"/>
</dbReference>
<keyword evidence="6" id="KW-0732">Signal</keyword>